<evidence type="ECO:0000256" key="3">
    <source>
        <dbReference type="ARBA" id="ARBA00012239"/>
    </source>
</evidence>
<comment type="caution">
    <text evidence="8">The sequence shown here is derived from an EMBL/GenBank/DDBJ whole genome shotgun (WGS) entry which is preliminary data.</text>
</comment>
<evidence type="ECO:0000256" key="2">
    <source>
        <dbReference type="ARBA" id="ARBA00010447"/>
    </source>
</evidence>
<dbReference type="PANTHER" id="PTHR43586">
    <property type="entry name" value="CYSTEINE DESULFURASE"/>
    <property type="match status" value="1"/>
</dbReference>
<evidence type="ECO:0000256" key="5">
    <source>
        <dbReference type="ARBA" id="ARBA00050776"/>
    </source>
</evidence>
<evidence type="ECO:0000313" key="9">
    <source>
        <dbReference type="Proteomes" id="UP000095256"/>
    </source>
</evidence>
<feature type="domain" description="Aminotransferase class V" evidence="7">
    <location>
        <begin position="5"/>
        <end position="372"/>
    </location>
</feature>
<comment type="cofactor">
    <cofactor evidence="1 6">
        <name>pyridoxal 5'-phosphate</name>
        <dbReference type="ChEBI" id="CHEBI:597326"/>
    </cofactor>
</comment>
<evidence type="ECO:0000256" key="4">
    <source>
        <dbReference type="ARBA" id="ARBA00022898"/>
    </source>
</evidence>
<keyword evidence="8" id="KW-0032">Aminotransferase</keyword>
<dbReference type="InterPro" id="IPR000192">
    <property type="entry name" value="Aminotrans_V_dom"/>
</dbReference>
<dbReference type="Gene3D" id="3.40.640.10">
    <property type="entry name" value="Type I PLP-dependent aspartate aminotransferase-like (Major domain)"/>
    <property type="match status" value="1"/>
</dbReference>
<gene>
    <name evidence="8" type="ORF">BCR26_04985</name>
</gene>
<dbReference type="PIRSF" id="PIRSF005572">
    <property type="entry name" value="NifS"/>
    <property type="match status" value="1"/>
</dbReference>
<dbReference type="Proteomes" id="UP000095256">
    <property type="component" value="Unassembled WGS sequence"/>
</dbReference>
<protein>
    <recommendedName>
        <fullName evidence="3">cysteine desulfurase</fullName>
        <ecNumber evidence="3">2.8.1.7</ecNumber>
    </recommendedName>
</protein>
<dbReference type="Pfam" id="PF00266">
    <property type="entry name" value="Aminotran_5"/>
    <property type="match status" value="1"/>
</dbReference>
<dbReference type="InterPro" id="IPR016454">
    <property type="entry name" value="Cysteine_dSase"/>
</dbReference>
<dbReference type="RefSeq" id="WP_069699792.1">
    <property type="nucleotide sequence ID" value="NZ_JAGGMA010000004.1"/>
</dbReference>
<evidence type="ECO:0000256" key="6">
    <source>
        <dbReference type="RuleBase" id="RU004504"/>
    </source>
</evidence>
<dbReference type="InterPro" id="IPR020578">
    <property type="entry name" value="Aminotrans_V_PyrdxlP_BS"/>
</dbReference>
<reference evidence="8 9" key="1">
    <citation type="submission" date="2016-09" db="EMBL/GenBank/DDBJ databases">
        <authorList>
            <person name="Capua I."/>
            <person name="De Benedictis P."/>
            <person name="Joannis T."/>
            <person name="Lombin L.H."/>
            <person name="Cattoli G."/>
        </authorList>
    </citation>
    <scope>NUCLEOTIDE SEQUENCE [LARGE SCALE GENOMIC DNA]</scope>
    <source>
        <strain evidence="8 9">LMG 25899</strain>
    </source>
</reference>
<dbReference type="InterPro" id="IPR015424">
    <property type="entry name" value="PyrdxlP-dep_Trfase"/>
</dbReference>
<dbReference type="STRING" id="762845.BCR26_04985"/>
<dbReference type="AlphaFoldDB" id="A0A1E5KTJ6"/>
<dbReference type="PANTHER" id="PTHR43586:SF4">
    <property type="entry name" value="ISOPENICILLIN N EPIMERASE"/>
    <property type="match status" value="1"/>
</dbReference>
<proteinExistence type="inferred from homology"/>
<evidence type="ECO:0000259" key="7">
    <source>
        <dbReference type="Pfam" id="PF00266"/>
    </source>
</evidence>
<keyword evidence="8" id="KW-0808">Transferase</keyword>
<evidence type="ECO:0000313" key="8">
    <source>
        <dbReference type="EMBL" id="OEH81204.1"/>
    </source>
</evidence>
<dbReference type="InterPro" id="IPR010969">
    <property type="entry name" value="Cys_dSase-rel_unknwn_funct"/>
</dbReference>
<dbReference type="NCBIfam" id="NF040779">
    <property type="entry name" value="Sec_lyase_SclA"/>
    <property type="match status" value="1"/>
</dbReference>
<dbReference type="EC" id="2.8.1.7" evidence="3"/>
<dbReference type="InterPro" id="IPR015421">
    <property type="entry name" value="PyrdxlP-dep_Trfase_major"/>
</dbReference>
<dbReference type="PROSITE" id="PS00595">
    <property type="entry name" value="AA_TRANSFER_CLASS_5"/>
    <property type="match status" value="1"/>
</dbReference>
<name>A0A1E5KTJ6_9ENTE</name>
<dbReference type="NCBIfam" id="TIGR01977">
    <property type="entry name" value="am_tr_V_EF2568"/>
    <property type="match status" value="1"/>
</dbReference>
<dbReference type="Gene3D" id="3.90.1150.10">
    <property type="entry name" value="Aspartate Aminotransferase, domain 1"/>
    <property type="match status" value="1"/>
</dbReference>
<dbReference type="GO" id="GO:0031071">
    <property type="term" value="F:cysteine desulfurase activity"/>
    <property type="evidence" value="ECO:0007669"/>
    <property type="project" value="UniProtKB-EC"/>
</dbReference>
<dbReference type="SUPFAM" id="SSF53383">
    <property type="entry name" value="PLP-dependent transferases"/>
    <property type="match status" value="1"/>
</dbReference>
<keyword evidence="4" id="KW-0663">Pyridoxal phosphate</keyword>
<comment type="catalytic activity">
    <reaction evidence="5">
        <text>(sulfur carrier)-H + L-cysteine = (sulfur carrier)-SH + L-alanine</text>
        <dbReference type="Rhea" id="RHEA:43892"/>
        <dbReference type="Rhea" id="RHEA-COMP:14737"/>
        <dbReference type="Rhea" id="RHEA-COMP:14739"/>
        <dbReference type="ChEBI" id="CHEBI:29917"/>
        <dbReference type="ChEBI" id="CHEBI:35235"/>
        <dbReference type="ChEBI" id="CHEBI:57972"/>
        <dbReference type="ChEBI" id="CHEBI:64428"/>
        <dbReference type="EC" id="2.8.1.7"/>
    </reaction>
</comment>
<dbReference type="GO" id="GO:0008483">
    <property type="term" value="F:transaminase activity"/>
    <property type="evidence" value="ECO:0007669"/>
    <property type="project" value="UniProtKB-KW"/>
</dbReference>
<keyword evidence="9" id="KW-1185">Reference proteome</keyword>
<dbReference type="OrthoDB" id="9804366at2"/>
<evidence type="ECO:0000256" key="1">
    <source>
        <dbReference type="ARBA" id="ARBA00001933"/>
    </source>
</evidence>
<comment type="similarity">
    <text evidence="2">Belongs to the class-V pyridoxal-phosphate-dependent aminotransferase family. Csd subfamily.</text>
</comment>
<accession>A0A1E5KTJ6</accession>
<dbReference type="InterPro" id="IPR015422">
    <property type="entry name" value="PyrdxlP-dep_Trfase_small"/>
</dbReference>
<dbReference type="EMBL" id="MIEK01000056">
    <property type="protein sequence ID" value="OEH81204.1"/>
    <property type="molecule type" value="Genomic_DNA"/>
</dbReference>
<organism evidence="8 9">
    <name type="scientific">Enterococcus rivorum</name>
    <dbReference type="NCBI Taxonomy" id="762845"/>
    <lineage>
        <taxon>Bacteria</taxon>
        <taxon>Bacillati</taxon>
        <taxon>Bacillota</taxon>
        <taxon>Bacilli</taxon>
        <taxon>Lactobacillales</taxon>
        <taxon>Enterococcaceae</taxon>
        <taxon>Enterococcus</taxon>
    </lineage>
</organism>
<sequence length="384" mass="41737">MNEPVYLNYAATSNKRPKVVIDQLCNYLQNNNSKASNRGLQENDDASIAFETRLILSSFFNAPDPAHVLFTQNITTSLNMLLNGLLQKGDHVVTTSIEHNAVARPLHLLEKKRAISVTYVNCSLEGQLTAKQIETAFQPETKLLVMNHASNVLGTILPIKECFEIAKKHGIITVLDTAQTAGFLPIDMKEMNIDILAFTGHKGLMGIAGIGGFALGKGISTTISPWLTGGTGSTSQSFQQPDFLPDKFEPGTPNTLGILSLGSSVSYLQEVGLETIYTHEKKLTEQFLTGITGLPLNILGTKNAALSVPVVSIVDFKKDPGELAQQLYEDYGIITRCGLHCSPLAHQTAGTIETGAVRFSFGWHTTPSEVDYAISVLNKIYRKS</sequence>